<gene>
    <name evidence="2" type="ordered locus">DaAHT2_0537</name>
</gene>
<dbReference type="EMBL" id="CP001940">
    <property type="protein sequence ID" value="ADH85243.1"/>
    <property type="molecule type" value="Genomic_DNA"/>
</dbReference>
<dbReference type="InParanoid" id="D6Z0L4"/>
<dbReference type="Proteomes" id="UP000001508">
    <property type="component" value="Chromosome"/>
</dbReference>
<reference evidence="3" key="1">
    <citation type="submission" date="2010-02" db="EMBL/GenBank/DDBJ databases">
        <title>Complete sequence of Desulfurivibrio alkaliphilus AHT2.</title>
        <authorList>
            <consortium name="US DOE Joint Genome Institute"/>
            <person name="Pitluck S."/>
            <person name="Chertkov O."/>
            <person name="Detter J.C."/>
            <person name="Han C."/>
            <person name="Tapia R."/>
            <person name="Larimer F."/>
            <person name="Land M."/>
            <person name="Hauser L."/>
            <person name="Kyrpides N."/>
            <person name="Mikhailova N."/>
            <person name="Sorokin D.Y."/>
            <person name="Muyzer G."/>
            <person name="Woyke T."/>
        </authorList>
    </citation>
    <scope>NUCLEOTIDE SEQUENCE [LARGE SCALE GENOMIC DNA]</scope>
    <source>
        <strain evidence="3">DSM 19089 / UNIQEM U267 / AHT2</strain>
    </source>
</reference>
<dbReference type="AlphaFoldDB" id="D6Z0L4"/>
<dbReference type="SUPFAM" id="SSF51182">
    <property type="entry name" value="RmlC-like cupins"/>
    <property type="match status" value="1"/>
</dbReference>
<proteinExistence type="predicted"/>
<dbReference type="STRING" id="589865.DaAHT2_0537"/>
<name>D6Z0L4_DESAT</name>
<organism evidence="2 3">
    <name type="scientific">Desulfurivibrio alkaliphilus (strain DSM 19089 / UNIQEM U267 / AHT2)</name>
    <dbReference type="NCBI Taxonomy" id="589865"/>
    <lineage>
        <taxon>Bacteria</taxon>
        <taxon>Pseudomonadati</taxon>
        <taxon>Thermodesulfobacteriota</taxon>
        <taxon>Desulfobulbia</taxon>
        <taxon>Desulfobulbales</taxon>
        <taxon>Desulfobulbaceae</taxon>
        <taxon>Desulfurivibrio</taxon>
    </lineage>
</organism>
<keyword evidence="3" id="KW-1185">Reference proteome</keyword>
<dbReference type="RefSeq" id="WP_013162774.1">
    <property type="nucleotide sequence ID" value="NC_014216.1"/>
</dbReference>
<evidence type="ECO:0000259" key="1">
    <source>
        <dbReference type="Pfam" id="PF07883"/>
    </source>
</evidence>
<dbReference type="Gene3D" id="2.60.120.10">
    <property type="entry name" value="Jelly Rolls"/>
    <property type="match status" value="1"/>
</dbReference>
<feature type="domain" description="Cupin type-2" evidence="1">
    <location>
        <begin position="33"/>
        <end position="99"/>
    </location>
</feature>
<protein>
    <submittedName>
        <fullName evidence="2">Cupin 2 conserved barrel domain protein</fullName>
    </submittedName>
</protein>
<dbReference type="InterPro" id="IPR014710">
    <property type="entry name" value="RmlC-like_jellyroll"/>
</dbReference>
<dbReference type="InterPro" id="IPR011051">
    <property type="entry name" value="RmlC_Cupin_sf"/>
</dbReference>
<evidence type="ECO:0000313" key="2">
    <source>
        <dbReference type="EMBL" id="ADH85243.1"/>
    </source>
</evidence>
<dbReference type="Pfam" id="PF07883">
    <property type="entry name" value="Cupin_2"/>
    <property type="match status" value="1"/>
</dbReference>
<dbReference type="OrthoDB" id="9796319at2"/>
<dbReference type="eggNOG" id="COG1917">
    <property type="taxonomic scope" value="Bacteria"/>
</dbReference>
<dbReference type="InterPro" id="IPR013096">
    <property type="entry name" value="Cupin_2"/>
</dbReference>
<dbReference type="KEGG" id="dak:DaAHT2_0537"/>
<sequence length="105" mass="11634">MKKISLHDSNQYDDKTFKRFLLHDSAYFRVLNFNLKAGQVFPVHSHPAEGQLTIQVVAGRGEFLGAENSTMPAETGDILVSEISEPHGVRADSDMRILVTIAPPI</sequence>
<evidence type="ECO:0000313" key="3">
    <source>
        <dbReference type="Proteomes" id="UP000001508"/>
    </source>
</evidence>
<accession>D6Z0L4</accession>
<dbReference type="HOGENOM" id="CLU_156449_0_0_7"/>